<sequence length="304" mass="32849">MLGKAGDRDGLPNRNPLFHRDATGKESLGRPCKESEKDSRLRVRDRESGIRFRAQPGPRARACVPARPPVSTRHSRTPTRRPGHQSPVHGRSAAAASAGLRTDRRGRAAGVHVSVSDAGTRAPDQEGFWLSAHLSVLVLFCRGDREACVGGCGIGGLAGGRSRSSQRNVGAGAAKVTVTARDDNEGERGRMDRGRDPPPGPASPWAVGRRHGDHGEWRQPDRRPAGRRAEEKRGPNCFAWSTGGGEGASPSRRVPCAMAFREHPFGSFSPPTGSFRPPPGRPARPHVRHVSRRWLDCLFAPAIR</sequence>
<protein>
    <submittedName>
        <fullName evidence="2">Uncharacterized protein</fullName>
    </submittedName>
</protein>
<dbReference type="Proteomes" id="UP000000768">
    <property type="component" value="Chromosome 9"/>
</dbReference>
<dbReference type="AlphaFoldDB" id="A0A1Z5R4S5"/>
<dbReference type="EMBL" id="CM000768">
    <property type="protein sequence ID" value="OQU78435.1"/>
    <property type="molecule type" value="Genomic_DNA"/>
</dbReference>
<name>A0A1Z5R4S5_SORBI</name>
<feature type="compositionally biased region" description="Basic and acidic residues" evidence="1">
    <location>
        <begin position="1"/>
        <end position="11"/>
    </location>
</feature>
<feature type="compositionally biased region" description="Basic residues" evidence="1">
    <location>
        <begin position="73"/>
        <end position="83"/>
    </location>
</feature>
<organism evidence="2 3">
    <name type="scientific">Sorghum bicolor</name>
    <name type="common">Sorghum</name>
    <name type="synonym">Sorghum vulgare</name>
    <dbReference type="NCBI Taxonomy" id="4558"/>
    <lineage>
        <taxon>Eukaryota</taxon>
        <taxon>Viridiplantae</taxon>
        <taxon>Streptophyta</taxon>
        <taxon>Embryophyta</taxon>
        <taxon>Tracheophyta</taxon>
        <taxon>Spermatophyta</taxon>
        <taxon>Magnoliopsida</taxon>
        <taxon>Liliopsida</taxon>
        <taxon>Poales</taxon>
        <taxon>Poaceae</taxon>
        <taxon>PACMAD clade</taxon>
        <taxon>Panicoideae</taxon>
        <taxon>Andropogonodae</taxon>
        <taxon>Andropogoneae</taxon>
        <taxon>Sorghinae</taxon>
        <taxon>Sorghum</taxon>
    </lineage>
</organism>
<evidence type="ECO:0000313" key="3">
    <source>
        <dbReference type="Proteomes" id="UP000000768"/>
    </source>
</evidence>
<dbReference type="InParanoid" id="A0A1Z5R4S5"/>
<feature type="compositionally biased region" description="Basic and acidic residues" evidence="1">
    <location>
        <begin position="180"/>
        <end position="196"/>
    </location>
</feature>
<accession>A0A1Z5R4S5</accession>
<feature type="compositionally biased region" description="Basic and acidic residues" evidence="1">
    <location>
        <begin position="213"/>
        <end position="234"/>
    </location>
</feature>
<feature type="compositionally biased region" description="Low complexity" evidence="1">
    <location>
        <begin position="160"/>
        <end position="179"/>
    </location>
</feature>
<evidence type="ECO:0000313" key="2">
    <source>
        <dbReference type="EMBL" id="OQU78435.1"/>
    </source>
</evidence>
<reference evidence="3" key="2">
    <citation type="journal article" date="2018" name="Plant J.">
        <title>The Sorghum bicolor reference genome: improved assembly, gene annotations, a transcriptome atlas, and signatures of genome organization.</title>
        <authorList>
            <person name="McCormick R.F."/>
            <person name="Truong S.K."/>
            <person name="Sreedasyam A."/>
            <person name="Jenkins J."/>
            <person name="Shu S."/>
            <person name="Sims D."/>
            <person name="Kennedy M."/>
            <person name="Amirebrahimi M."/>
            <person name="Weers B.D."/>
            <person name="McKinley B."/>
            <person name="Mattison A."/>
            <person name="Morishige D.T."/>
            <person name="Grimwood J."/>
            <person name="Schmutz J."/>
            <person name="Mullet J.E."/>
        </authorList>
    </citation>
    <scope>NUCLEOTIDE SEQUENCE [LARGE SCALE GENOMIC DNA]</scope>
    <source>
        <strain evidence="3">cv. BTx623</strain>
    </source>
</reference>
<feature type="region of interest" description="Disordered" evidence="1">
    <location>
        <begin position="157"/>
        <end position="252"/>
    </location>
</feature>
<dbReference type="Gramene" id="OQU78435">
    <property type="protein sequence ID" value="OQU78435"/>
    <property type="gene ID" value="SORBI_3009G236150"/>
</dbReference>
<gene>
    <name evidence="2" type="ORF">SORBI_3009G236150</name>
</gene>
<feature type="region of interest" description="Disordered" evidence="1">
    <location>
        <begin position="1"/>
        <end position="107"/>
    </location>
</feature>
<feature type="region of interest" description="Disordered" evidence="1">
    <location>
        <begin position="265"/>
        <end position="285"/>
    </location>
</feature>
<proteinExistence type="predicted"/>
<feature type="compositionally biased region" description="Basic and acidic residues" evidence="1">
    <location>
        <begin position="18"/>
        <end position="50"/>
    </location>
</feature>
<evidence type="ECO:0000256" key="1">
    <source>
        <dbReference type="SAM" id="MobiDB-lite"/>
    </source>
</evidence>
<keyword evidence="3" id="KW-1185">Reference proteome</keyword>
<feature type="compositionally biased region" description="Low complexity" evidence="1">
    <location>
        <begin position="56"/>
        <end position="72"/>
    </location>
</feature>
<reference evidence="2 3" key="1">
    <citation type="journal article" date="2009" name="Nature">
        <title>The Sorghum bicolor genome and the diversification of grasses.</title>
        <authorList>
            <person name="Paterson A.H."/>
            <person name="Bowers J.E."/>
            <person name="Bruggmann R."/>
            <person name="Dubchak I."/>
            <person name="Grimwood J."/>
            <person name="Gundlach H."/>
            <person name="Haberer G."/>
            <person name="Hellsten U."/>
            <person name="Mitros T."/>
            <person name="Poliakov A."/>
            <person name="Schmutz J."/>
            <person name="Spannagl M."/>
            <person name="Tang H."/>
            <person name="Wang X."/>
            <person name="Wicker T."/>
            <person name="Bharti A.K."/>
            <person name="Chapman J."/>
            <person name="Feltus F.A."/>
            <person name="Gowik U."/>
            <person name="Grigoriev I.V."/>
            <person name="Lyons E."/>
            <person name="Maher C.A."/>
            <person name="Martis M."/>
            <person name="Narechania A."/>
            <person name="Otillar R.P."/>
            <person name="Penning B.W."/>
            <person name="Salamov A.A."/>
            <person name="Wang Y."/>
            <person name="Zhang L."/>
            <person name="Carpita N.C."/>
            <person name="Freeling M."/>
            <person name="Gingle A.R."/>
            <person name="Hash C.T."/>
            <person name="Keller B."/>
            <person name="Klein P."/>
            <person name="Kresovich S."/>
            <person name="McCann M.C."/>
            <person name="Ming R."/>
            <person name="Peterson D.G."/>
            <person name="Mehboob-ur-Rahman"/>
            <person name="Ware D."/>
            <person name="Westhoff P."/>
            <person name="Mayer K.F."/>
            <person name="Messing J."/>
            <person name="Rokhsar D.S."/>
        </authorList>
    </citation>
    <scope>NUCLEOTIDE SEQUENCE [LARGE SCALE GENOMIC DNA]</scope>
    <source>
        <strain evidence="3">cv. BTx623</strain>
    </source>
</reference>